<proteinExistence type="predicted"/>
<gene>
    <name evidence="3" type="ORF">FEJ81_03175</name>
</gene>
<dbReference type="OrthoDB" id="247722at2157"/>
<dbReference type="InterPro" id="IPR036388">
    <property type="entry name" value="WH-like_DNA-bd_sf"/>
</dbReference>
<dbReference type="InterPro" id="IPR055768">
    <property type="entry name" value="DUF7344"/>
</dbReference>
<dbReference type="AlphaFoldDB" id="A0A4V1FYP9"/>
<reference evidence="4" key="1">
    <citation type="submission" date="2019-05" db="EMBL/GenBank/DDBJ databases">
        <title>Genome sequence and methylation pattern of the halophilic Archaeon Natrinema versiforme BOL5-4.</title>
        <authorList>
            <person name="DasSarma P."/>
            <person name="Anton B.P."/>
            <person name="DasSarma S.L."/>
            <person name="Martinez F.L."/>
            <person name="Guzman D."/>
            <person name="Roberts R.J."/>
            <person name="DasSarma S."/>
        </authorList>
    </citation>
    <scope>NUCLEOTIDE SEQUENCE [LARGE SCALE GENOMIC DNA]</scope>
    <source>
        <strain evidence="4">BOL5-4</strain>
    </source>
</reference>
<evidence type="ECO:0000259" key="2">
    <source>
        <dbReference type="Pfam" id="PF24035"/>
    </source>
</evidence>
<evidence type="ECO:0000313" key="4">
    <source>
        <dbReference type="Proteomes" id="UP000302218"/>
    </source>
</evidence>
<accession>A0A4V1FYP9</accession>
<protein>
    <recommendedName>
        <fullName evidence="2">DUF7344 domain-containing protein</fullName>
    </recommendedName>
</protein>
<dbReference type="Proteomes" id="UP000302218">
    <property type="component" value="Chromosome"/>
</dbReference>
<dbReference type="RefSeq" id="WP_138243912.1">
    <property type="nucleotide sequence ID" value="NZ_CP040330.1"/>
</dbReference>
<evidence type="ECO:0000256" key="1">
    <source>
        <dbReference type="SAM" id="MobiDB-lite"/>
    </source>
</evidence>
<dbReference type="GeneID" id="40264241"/>
<feature type="region of interest" description="Disordered" evidence="1">
    <location>
        <begin position="1"/>
        <end position="27"/>
    </location>
</feature>
<evidence type="ECO:0000313" key="3">
    <source>
        <dbReference type="EMBL" id="QCS41400.1"/>
    </source>
</evidence>
<feature type="region of interest" description="Disordered" evidence="1">
    <location>
        <begin position="139"/>
        <end position="166"/>
    </location>
</feature>
<dbReference type="Gene3D" id="1.10.10.10">
    <property type="entry name" value="Winged helix-like DNA-binding domain superfamily/Winged helix DNA-binding domain"/>
    <property type="match status" value="1"/>
</dbReference>
<dbReference type="KEGG" id="nvr:FEJ81_03175"/>
<dbReference type="Pfam" id="PF24035">
    <property type="entry name" value="DUF7344"/>
    <property type="match status" value="1"/>
</dbReference>
<dbReference type="EMBL" id="CP040330">
    <property type="protein sequence ID" value="QCS41400.1"/>
    <property type="molecule type" value="Genomic_DNA"/>
</dbReference>
<name>A0A4V1FYP9_9EURY</name>
<organism evidence="3 4">
    <name type="scientific">Natrinema versiforme</name>
    <dbReference type="NCBI Taxonomy" id="88724"/>
    <lineage>
        <taxon>Archaea</taxon>
        <taxon>Methanobacteriati</taxon>
        <taxon>Methanobacteriota</taxon>
        <taxon>Stenosarchaea group</taxon>
        <taxon>Halobacteria</taxon>
        <taxon>Halobacteriales</taxon>
        <taxon>Natrialbaceae</taxon>
        <taxon>Natrinema</taxon>
    </lineage>
</organism>
<feature type="domain" description="DUF7344" evidence="2">
    <location>
        <begin position="39"/>
        <end position="115"/>
    </location>
</feature>
<sequence>MVEGNGGSERSGRDAAIEGDAASATVTDGGVPALDEFVRVLSERRRRCVLYCLREDDVADVGGLARRVAARLDRTSPKEVSERRRETVEISLVHVELPMLADAGVVSYDRRTGTLRLDHPSAPVKTLLDACATFDERGCTRADPDRDDGSGESDATAAPDRSRDDR</sequence>
<feature type="compositionally biased region" description="Basic and acidic residues" evidence="1">
    <location>
        <begin position="139"/>
        <end position="149"/>
    </location>
</feature>